<keyword evidence="3" id="KW-1185">Reference proteome</keyword>
<dbReference type="AlphaFoldDB" id="A0A1E5G346"/>
<dbReference type="Pfam" id="PF01863">
    <property type="entry name" value="YgjP-like"/>
    <property type="match status" value="1"/>
</dbReference>
<dbReference type="PANTHER" id="PTHR30399:SF1">
    <property type="entry name" value="UTP PYROPHOSPHATASE"/>
    <property type="match status" value="1"/>
</dbReference>
<dbReference type="CDD" id="cd07344">
    <property type="entry name" value="M48_yhfN_like"/>
    <property type="match status" value="1"/>
</dbReference>
<dbReference type="InterPro" id="IPR053136">
    <property type="entry name" value="UTP_pyrophosphatase-like"/>
</dbReference>
<organism evidence="2 3">
    <name type="scientific">Desulfuribacillus alkaliarsenatis</name>
    <dbReference type="NCBI Taxonomy" id="766136"/>
    <lineage>
        <taxon>Bacteria</taxon>
        <taxon>Bacillati</taxon>
        <taxon>Bacillota</taxon>
        <taxon>Desulfuribacillia</taxon>
        <taxon>Desulfuribacillales</taxon>
        <taxon>Desulfuribacillaceae</taxon>
        <taxon>Desulfuribacillus</taxon>
    </lineage>
</organism>
<accession>A0A1E5G346</accession>
<dbReference type="EMBL" id="MIJE01000011">
    <property type="protein sequence ID" value="OEF97404.1"/>
    <property type="molecule type" value="Genomic_DNA"/>
</dbReference>
<evidence type="ECO:0000313" key="2">
    <source>
        <dbReference type="EMBL" id="OEF97404.1"/>
    </source>
</evidence>
<dbReference type="PANTHER" id="PTHR30399">
    <property type="entry name" value="UNCHARACTERIZED PROTEIN YGJP"/>
    <property type="match status" value="1"/>
</dbReference>
<dbReference type="Proteomes" id="UP000094296">
    <property type="component" value="Unassembled WGS sequence"/>
</dbReference>
<evidence type="ECO:0000259" key="1">
    <source>
        <dbReference type="Pfam" id="PF01863"/>
    </source>
</evidence>
<dbReference type="Gene3D" id="3.30.2010.10">
    <property type="entry name" value="Metalloproteases ('zincins'), catalytic domain"/>
    <property type="match status" value="1"/>
</dbReference>
<comment type="caution">
    <text evidence="2">The sequence shown here is derived from an EMBL/GenBank/DDBJ whole genome shotgun (WGS) entry which is preliminary data.</text>
</comment>
<sequence>MPIFKYKNANIRYTLIQKPKLKNISIRIEPDTSVTVKAPSYVSIKRIEEILNKKAPWILKKLDQLATQPTPPEPKQFKENEQFAFLGTAFPLSINVQDLNKSLKKPLKKPTSYSKFYTLDFNNQQFILTETTGIVSKVERSEILRGLFKQWYIKQGMQLLVERLDFYTKQMGVSPTKVVFKEQKKRWGSCTSKGAIYLNWRLMMAPITIIDYVIVHELAHLKHLNHSKDFWYLVQSILPDHKERRNWLKLNGATLTIG</sequence>
<protein>
    <recommendedName>
        <fullName evidence="1">YgjP-like metallopeptidase domain-containing protein</fullName>
    </recommendedName>
</protein>
<dbReference type="STRING" id="766136.BHF68_04135"/>
<dbReference type="RefSeq" id="WP_069642802.1">
    <property type="nucleotide sequence ID" value="NZ_MIJE01000011.1"/>
</dbReference>
<feature type="domain" description="YgjP-like metallopeptidase" evidence="1">
    <location>
        <begin position="22"/>
        <end position="249"/>
    </location>
</feature>
<reference evidence="2 3" key="1">
    <citation type="submission" date="2016-09" db="EMBL/GenBank/DDBJ databases">
        <title>Draft genome sequence for the type strain of Desulfuribacillus alkaliarsenatis AHT28, an obligately anaerobic, sulfidogenic bacterium isolated from Russian soda lake sediments.</title>
        <authorList>
            <person name="Abin C.A."/>
            <person name="Hollibaugh J.T."/>
        </authorList>
    </citation>
    <scope>NUCLEOTIDE SEQUENCE [LARGE SCALE GENOMIC DNA]</scope>
    <source>
        <strain evidence="2 3">AHT28</strain>
    </source>
</reference>
<dbReference type="InterPro" id="IPR002725">
    <property type="entry name" value="YgjP-like_metallopeptidase"/>
</dbReference>
<dbReference type="OrthoDB" id="9811177at2"/>
<evidence type="ECO:0000313" key="3">
    <source>
        <dbReference type="Proteomes" id="UP000094296"/>
    </source>
</evidence>
<proteinExistence type="predicted"/>
<name>A0A1E5G346_9FIRM</name>
<gene>
    <name evidence="2" type="ORF">BHF68_04135</name>
</gene>